<evidence type="ECO:0000256" key="2">
    <source>
        <dbReference type="ARBA" id="ARBA00022801"/>
    </source>
</evidence>
<keyword evidence="2" id="KW-0378">Hydrolase</keyword>
<dbReference type="Pfam" id="PF07859">
    <property type="entry name" value="Abhydrolase_3"/>
    <property type="match status" value="1"/>
</dbReference>
<sequence length="487" mass="53537">MDTSSPFLPLLRVILPKVPLMGKTALSHTLGLSEHSKHWDLRTTLTVTTLRSFLTDSPPQPLGKIQRMSLKAPEIKGRIWVSKVVLKRPEEEHVWTQLQEAIGLLSGEGEETGEKGGVRAPGVVDVEAEWTGYRAGATRSSVELKISEEDKYKEMMKEVESPVTVLYFHGGAYYLMDPATHRPTTKKLAKLTKGRCLSIRYRLAPQHPFPAALLDALIAYLTLLYPPPGSLHAAVAPEHIVFAGDSAGGNLALALLQLLLHFQRHTPLIPLLFNNQHVALPLPAGVATCSPWTDITHSSPSCKRNLSTDYLPPLTSRPHPVDEIWPASPPRNNLYAADAVLTHPLVSPLSAPSWHGSCPLYIATGTELLTDEDRHVAAKAARQGARVVYDEFEAMPHCFAMMLEGLPVSRMFFERWAGFMRACVEGAGADGAMELKTKGTRIRAKTLVQESVAVEGLSDEGDESVLQRMRKRVREMSGEVPDTVAKL</sequence>
<evidence type="ECO:0000313" key="6">
    <source>
        <dbReference type="Proteomes" id="UP001285354"/>
    </source>
</evidence>
<reference evidence="5" key="1">
    <citation type="submission" date="2023-06" db="EMBL/GenBank/DDBJ databases">
        <title>Draft genome of Marssonina rosae.</title>
        <authorList>
            <person name="Cheng Q."/>
        </authorList>
    </citation>
    <scope>NUCLEOTIDE SEQUENCE</scope>
    <source>
        <strain evidence="5">R4</strain>
    </source>
</reference>
<evidence type="ECO:0000256" key="1">
    <source>
        <dbReference type="ARBA" id="ARBA00010515"/>
    </source>
</evidence>
<protein>
    <recommendedName>
        <fullName evidence="4">Alpha/beta hydrolase fold-3 domain-containing protein</fullName>
    </recommendedName>
</protein>
<dbReference type="Proteomes" id="UP001285354">
    <property type="component" value="Unassembled WGS sequence"/>
</dbReference>
<dbReference type="InterPro" id="IPR050300">
    <property type="entry name" value="GDXG_lipolytic_enzyme"/>
</dbReference>
<dbReference type="AlphaFoldDB" id="A0AAD9WCA6"/>
<organism evidence="5 6">
    <name type="scientific">Diplocarpon rosae</name>
    <dbReference type="NCBI Taxonomy" id="946125"/>
    <lineage>
        <taxon>Eukaryota</taxon>
        <taxon>Fungi</taxon>
        <taxon>Dikarya</taxon>
        <taxon>Ascomycota</taxon>
        <taxon>Pezizomycotina</taxon>
        <taxon>Leotiomycetes</taxon>
        <taxon>Helotiales</taxon>
        <taxon>Drepanopezizaceae</taxon>
        <taxon>Diplocarpon</taxon>
    </lineage>
</organism>
<dbReference type="InterPro" id="IPR029058">
    <property type="entry name" value="AB_hydrolase_fold"/>
</dbReference>
<dbReference type="PROSITE" id="PS01174">
    <property type="entry name" value="LIPASE_GDXG_SER"/>
    <property type="match status" value="1"/>
</dbReference>
<gene>
    <name evidence="5" type="ORF">QTJ16_004347</name>
</gene>
<comment type="similarity">
    <text evidence="1">Belongs to the 'GDXG' lipolytic enzyme family.</text>
</comment>
<dbReference type="PROSITE" id="PS01173">
    <property type="entry name" value="LIPASE_GDXG_HIS"/>
    <property type="match status" value="1"/>
</dbReference>
<dbReference type="EMBL" id="JAUBYV010000006">
    <property type="protein sequence ID" value="KAK2626085.1"/>
    <property type="molecule type" value="Genomic_DNA"/>
</dbReference>
<dbReference type="SUPFAM" id="SSF53474">
    <property type="entry name" value="alpha/beta-Hydrolases"/>
    <property type="match status" value="1"/>
</dbReference>
<dbReference type="Gene3D" id="3.40.50.1820">
    <property type="entry name" value="alpha/beta hydrolase"/>
    <property type="match status" value="1"/>
</dbReference>
<dbReference type="PANTHER" id="PTHR48081:SF25">
    <property type="entry name" value="PUTATIVE (AFU_ORTHOLOGUE AFUA_3G11560)-RELATED"/>
    <property type="match status" value="1"/>
</dbReference>
<dbReference type="InterPro" id="IPR013094">
    <property type="entry name" value="AB_hydrolase_3"/>
</dbReference>
<evidence type="ECO:0000256" key="3">
    <source>
        <dbReference type="PROSITE-ProRule" id="PRU10038"/>
    </source>
</evidence>
<dbReference type="GO" id="GO:0016787">
    <property type="term" value="F:hydrolase activity"/>
    <property type="evidence" value="ECO:0007669"/>
    <property type="project" value="UniProtKB-KW"/>
</dbReference>
<feature type="domain" description="Alpha/beta hydrolase fold-3" evidence="4">
    <location>
        <begin position="165"/>
        <end position="400"/>
    </location>
</feature>
<keyword evidence="6" id="KW-1185">Reference proteome</keyword>
<proteinExistence type="inferred from homology"/>
<dbReference type="InterPro" id="IPR002168">
    <property type="entry name" value="Lipase_GDXG_HIS_AS"/>
</dbReference>
<name>A0AAD9WCA6_9HELO</name>
<accession>A0AAD9WCA6</accession>
<evidence type="ECO:0000313" key="5">
    <source>
        <dbReference type="EMBL" id="KAK2626085.1"/>
    </source>
</evidence>
<feature type="active site" evidence="3">
    <location>
        <position position="246"/>
    </location>
</feature>
<evidence type="ECO:0000259" key="4">
    <source>
        <dbReference type="Pfam" id="PF07859"/>
    </source>
</evidence>
<comment type="caution">
    <text evidence="5">The sequence shown here is derived from an EMBL/GenBank/DDBJ whole genome shotgun (WGS) entry which is preliminary data.</text>
</comment>
<dbReference type="PANTHER" id="PTHR48081">
    <property type="entry name" value="AB HYDROLASE SUPERFAMILY PROTEIN C4A8.06C"/>
    <property type="match status" value="1"/>
</dbReference>
<dbReference type="InterPro" id="IPR033140">
    <property type="entry name" value="Lipase_GDXG_put_SER_AS"/>
</dbReference>